<dbReference type="InterPro" id="IPR030374">
    <property type="entry name" value="PABS"/>
</dbReference>
<dbReference type="PANTHER" id="PTHR46315:SF1">
    <property type="entry name" value="SPERMINE SYNTHASE"/>
    <property type="match status" value="1"/>
</dbReference>
<dbReference type="InterPro" id="IPR030373">
    <property type="entry name" value="PABS_CS"/>
</dbReference>
<comment type="similarity">
    <text evidence="1">Belongs to the spermidine/spermine synthase family.</text>
</comment>
<dbReference type="Pfam" id="PF01564">
    <property type="entry name" value="Spermine_synth"/>
    <property type="match status" value="1"/>
</dbReference>
<dbReference type="GO" id="GO:0016768">
    <property type="term" value="F:spermine synthase activity"/>
    <property type="evidence" value="ECO:0007669"/>
    <property type="project" value="InterPro"/>
</dbReference>
<dbReference type="Proteomes" id="UP000728032">
    <property type="component" value="Unassembled WGS sequence"/>
</dbReference>
<dbReference type="FunFam" id="3.40.50.150:FF:000197">
    <property type="entry name" value="spermine synthase isoform X2"/>
    <property type="match status" value="1"/>
</dbReference>
<dbReference type="PROSITE" id="PS51006">
    <property type="entry name" value="PABS_2"/>
    <property type="match status" value="1"/>
</dbReference>
<evidence type="ECO:0000256" key="1">
    <source>
        <dbReference type="ARBA" id="ARBA00007867"/>
    </source>
</evidence>
<evidence type="ECO:0000256" key="2">
    <source>
        <dbReference type="ARBA" id="ARBA00022679"/>
    </source>
</evidence>
<dbReference type="InterPro" id="IPR029063">
    <property type="entry name" value="SAM-dependent_MTases_sf"/>
</dbReference>
<dbReference type="GO" id="GO:0006597">
    <property type="term" value="P:spermine biosynthetic process"/>
    <property type="evidence" value="ECO:0007669"/>
    <property type="project" value="InterPro"/>
</dbReference>
<dbReference type="SUPFAM" id="SSF53335">
    <property type="entry name" value="S-adenosyl-L-methionine-dependent methyltransferases"/>
    <property type="match status" value="1"/>
</dbReference>
<evidence type="ECO:0000313" key="6">
    <source>
        <dbReference type="Proteomes" id="UP000728032"/>
    </source>
</evidence>
<dbReference type="InterPro" id="IPR035246">
    <property type="entry name" value="Spermidine_synt_N"/>
</dbReference>
<sequence length="373" mass="42025">MSIRSALFSYKLSANQEFNESALEEVLKQQFAALSVVSRVPLFDGLLVLFAANENRLTITVRHYSSSRLVSITAEECVDSEAKGKTNSLLNNSNADKLRAKLVSALNVAKVERIPTLKKWTTVPNYYTSSDERLLEYDFSEVVFEKHSDFQHIKILSSPSLGNCLLLDDLQNLAERDIEYTRGLMKFGEISYKDKEVLILGGGDGGLLHELLKEGPKFVTMVDIDGAVMNACKQHLRGACGDTLDNFDGPHHRVIVGDCLKYMDQFIREKRSFDFVFNDLTDIPISAADNKDAGVEGDGDLWTFFTRILNLALQLVKPDGSYLNHAIGIGCKSTLDTYEELLRNLPVKVRFARHSAFVPSFMEDWVFYQIWKV</sequence>
<gene>
    <name evidence="5" type="ORF">ONB1V03_LOCUS467</name>
</gene>
<dbReference type="EMBL" id="OC914853">
    <property type="protein sequence ID" value="CAD7636865.1"/>
    <property type="molecule type" value="Genomic_DNA"/>
</dbReference>
<dbReference type="OrthoDB" id="5953636at2759"/>
<dbReference type="InterPro" id="IPR015576">
    <property type="entry name" value="Spermine_synthase_animal"/>
</dbReference>
<feature type="active site" description="Proton acceptor" evidence="3">
    <location>
        <position position="279"/>
    </location>
</feature>
<dbReference type="EMBL" id="CAJPVJ010000028">
    <property type="protein sequence ID" value="CAG2158936.1"/>
    <property type="molecule type" value="Genomic_DNA"/>
</dbReference>
<evidence type="ECO:0000313" key="5">
    <source>
        <dbReference type="EMBL" id="CAD7636865.1"/>
    </source>
</evidence>
<dbReference type="Gene3D" id="3.40.50.150">
    <property type="entry name" value="Vaccinia Virus protein VP39"/>
    <property type="match status" value="1"/>
</dbReference>
<dbReference type="PROSITE" id="PS01330">
    <property type="entry name" value="PABS_1"/>
    <property type="match status" value="1"/>
</dbReference>
<proteinExistence type="inferred from homology"/>
<dbReference type="AlphaFoldDB" id="A0A7R9L8G8"/>
<keyword evidence="6" id="KW-1185">Reference proteome</keyword>
<dbReference type="Pfam" id="PF17284">
    <property type="entry name" value="Spermine_synt_N"/>
    <property type="match status" value="1"/>
</dbReference>
<name>A0A7R9L8G8_9ACAR</name>
<protein>
    <recommendedName>
        <fullName evidence="4">PABS domain-containing protein</fullName>
    </recommendedName>
</protein>
<reference evidence="5" key="1">
    <citation type="submission" date="2020-11" db="EMBL/GenBank/DDBJ databases">
        <authorList>
            <person name="Tran Van P."/>
        </authorList>
    </citation>
    <scope>NUCLEOTIDE SEQUENCE</scope>
</reference>
<dbReference type="Gene3D" id="2.30.140.10">
    <property type="entry name" value="Spermidine synthase, tetramerisation domain"/>
    <property type="match status" value="1"/>
</dbReference>
<keyword evidence="2 3" id="KW-0808">Transferase</keyword>
<accession>A0A7R9L8G8</accession>
<organism evidence="5">
    <name type="scientific">Oppiella nova</name>
    <dbReference type="NCBI Taxonomy" id="334625"/>
    <lineage>
        <taxon>Eukaryota</taxon>
        <taxon>Metazoa</taxon>
        <taxon>Ecdysozoa</taxon>
        <taxon>Arthropoda</taxon>
        <taxon>Chelicerata</taxon>
        <taxon>Arachnida</taxon>
        <taxon>Acari</taxon>
        <taxon>Acariformes</taxon>
        <taxon>Sarcoptiformes</taxon>
        <taxon>Oribatida</taxon>
        <taxon>Brachypylina</taxon>
        <taxon>Oppioidea</taxon>
        <taxon>Oppiidae</taxon>
        <taxon>Oppiella</taxon>
    </lineage>
</organism>
<dbReference type="InterPro" id="IPR037163">
    <property type="entry name" value="Spermidine_synt_N_sf"/>
</dbReference>
<keyword evidence="3" id="KW-0620">Polyamine biosynthesis</keyword>
<feature type="domain" description="PABS" evidence="4">
    <location>
        <begin position="124"/>
        <end position="372"/>
    </location>
</feature>
<evidence type="ECO:0000259" key="4">
    <source>
        <dbReference type="PROSITE" id="PS51006"/>
    </source>
</evidence>
<evidence type="ECO:0000256" key="3">
    <source>
        <dbReference type="PROSITE-ProRule" id="PRU00354"/>
    </source>
</evidence>
<dbReference type="PANTHER" id="PTHR46315">
    <property type="entry name" value="SPERMINE SYNTHASE"/>
    <property type="match status" value="1"/>
</dbReference>